<comment type="caution">
    <text evidence="3">The sequence shown here is derived from an EMBL/GenBank/DDBJ whole genome shotgun (WGS) entry which is preliminary data.</text>
</comment>
<evidence type="ECO:0000313" key="4">
    <source>
        <dbReference type="Proteomes" id="UP001595698"/>
    </source>
</evidence>
<gene>
    <name evidence="3" type="ORF">ACFOYY_08550</name>
</gene>
<dbReference type="Proteomes" id="UP001595698">
    <property type="component" value="Unassembled WGS sequence"/>
</dbReference>
<dbReference type="InterPro" id="IPR010090">
    <property type="entry name" value="Phage_tape_meas"/>
</dbReference>
<feature type="domain" description="Phage tail tape measure protein" evidence="2">
    <location>
        <begin position="250"/>
        <end position="452"/>
    </location>
</feature>
<evidence type="ECO:0000313" key="3">
    <source>
        <dbReference type="EMBL" id="MFC3980165.1"/>
    </source>
</evidence>
<evidence type="ECO:0000259" key="2">
    <source>
        <dbReference type="Pfam" id="PF10145"/>
    </source>
</evidence>
<reference evidence="4" key="1">
    <citation type="journal article" date="2019" name="Int. J. Syst. Evol. Microbiol.">
        <title>The Global Catalogue of Microorganisms (GCM) 10K type strain sequencing project: providing services to taxonomists for standard genome sequencing and annotation.</title>
        <authorList>
            <consortium name="The Broad Institute Genomics Platform"/>
            <consortium name="The Broad Institute Genome Sequencing Center for Infectious Disease"/>
            <person name="Wu L."/>
            <person name="Ma J."/>
        </authorList>
    </citation>
    <scope>NUCLEOTIDE SEQUENCE [LARGE SCALE GENOMIC DNA]</scope>
    <source>
        <strain evidence="4">TBRC 7912</strain>
    </source>
</reference>
<dbReference type="SUPFAM" id="SSF58113">
    <property type="entry name" value="Apolipoprotein A-I"/>
    <property type="match status" value="1"/>
</dbReference>
<evidence type="ECO:0000256" key="1">
    <source>
        <dbReference type="SAM" id="MobiDB-lite"/>
    </source>
</evidence>
<keyword evidence="4" id="KW-1185">Reference proteome</keyword>
<accession>A0ABV8EXL3</accession>
<proteinExistence type="predicted"/>
<sequence length="1133" mass="118596">MALTVGELVAYAQLDKSDFTSGTRAIGQDLSKLQSSTTSSMASMESTVVRSLDEIEQAIRDGLDPSEAIRELDRFESALDASFDEMLDEADAFAAELDAAIDAAFDELDDVAQEAGKRTGDQLVNSLQAGVRDVDRVGREAGEQLVDGLDDGLDEARRVARRRGEQSGEEFGDGTEDSGRPRVAAAGDGFMSTLKGLGWAAAGAAIGELLMSGFESALDAEDAKAKLIAQLGATGKESEKLGKAAGALYAQAYGDSMDEVAEALGAVGSTLVDVGKVSQASLQATTAKALDLAKIFDIDVNRSVASVGILIKTGMAKNASEAFDLITASLQRVPAAVREDLLDAADEYSVFFKGLGISGEEAFGILAKAAEGGTIQLDKAGDALKEFRIRSVDMSASSVAAYKTLGLNAEDMSKKILAGGPSAKKAFQQILDGILSIHDPVKREQVAVALFGTQFEDLGNIDALAALRPASNALDDVGGAAKRAGDALHDTASNRIEEFKRGISQNLTNFLGGGGPSPDKVSAGFEFSGALDKLQEWAGKGKEIWDSVTGDIQEWVTENQATIQEWGATLQEGMASVGETVDDALAIAKELWDEYGDDVIATVTWLVDTFLSIWNGFWGTVSGAIKIAKGLLTGDMEEVKEGLRKIWDSLWQMAEDQVKRSIAAIKSSASKGWEDLRSDTVAVWNRMTKAINDGVQDAIKYVQGLPKKINTVFANVGNWLLQAGRDLIQGMINGVRAKAGELADSARNVVNSAVTAAKNALGIHSPSKVFEEIGHWTVKGLIVGLTKEGENAKSVVEKMVEDIKKAFKGKPEVADGLLDFVKGGNDSLAALAKQREELVAKLAAAKEYAKTVAGSAEEWASITGLKAEDLTGAGDMASQLQSKASAINSFANDIQALAKKGLNKKVLQDIIDAGVEKGASFAEMLVGSDGSEIKALNKAQAAVDKASKKLGKSSADALYDVGKKSGEGYLKGLQDSLKKLDAEMAKIAKALVAAIKKELKIKSPSQVMAEIGGYTVDGLIQGIQAREGAATETLTALVTKAVAGASAASTLGGDSVAKAAKASTTKIPINNMVAGSNAGDYAVGKDAGSPTGTYGGGGVKVEINTPSMTVREEADVHKIGAQVGFDFLSRGNI</sequence>
<protein>
    <submittedName>
        <fullName evidence="3">Phage tail tape measure protein</fullName>
    </submittedName>
</protein>
<dbReference type="EMBL" id="JBHSBC010000008">
    <property type="protein sequence ID" value="MFC3980165.1"/>
    <property type="molecule type" value="Genomic_DNA"/>
</dbReference>
<organism evidence="3 4">
    <name type="scientific">Streptosporangium jomthongense</name>
    <dbReference type="NCBI Taxonomy" id="1193683"/>
    <lineage>
        <taxon>Bacteria</taxon>
        <taxon>Bacillati</taxon>
        <taxon>Actinomycetota</taxon>
        <taxon>Actinomycetes</taxon>
        <taxon>Streptosporangiales</taxon>
        <taxon>Streptosporangiaceae</taxon>
        <taxon>Streptosporangium</taxon>
    </lineage>
</organism>
<name>A0ABV8EXL3_9ACTN</name>
<dbReference type="Pfam" id="PF10145">
    <property type="entry name" value="PhageMin_Tail"/>
    <property type="match status" value="1"/>
</dbReference>
<dbReference type="Gene3D" id="1.20.120.20">
    <property type="entry name" value="Apolipoprotein"/>
    <property type="match status" value="1"/>
</dbReference>
<dbReference type="RefSeq" id="WP_386189116.1">
    <property type="nucleotide sequence ID" value="NZ_JBHSBC010000008.1"/>
</dbReference>
<feature type="compositionally biased region" description="Acidic residues" evidence="1">
    <location>
        <begin position="167"/>
        <end position="176"/>
    </location>
</feature>
<feature type="region of interest" description="Disordered" evidence="1">
    <location>
        <begin position="159"/>
        <end position="181"/>
    </location>
</feature>